<feature type="transmembrane region" description="Helical" evidence="7">
    <location>
        <begin position="99"/>
        <end position="121"/>
    </location>
</feature>
<comment type="subcellular location">
    <subcellularLocation>
        <location evidence="1 7">Cell membrane</location>
        <topology evidence="1 7">Multi-pass membrane protein</topology>
    </subcellularLocation>
</comment>
<dbReference type="PATRIC" id="fig|1121318.3.peg.1431"/>
<evidence type="ECO:0000259" key="8">
    <source>
        <dbReference type="PROSITE" id="PS50928"/>
    </source>
</evidence>
<name>A0A0L6ZB81_9CLOT</name>
<dbReference type="GO" id="GO:0055085">
    <property type="term" value="P:transmembrane transport"/>
    <property type="evidence" value="ECO:0007669"/>
    <property type="project" value="InterPro"/>
</dbReference>
<dbReference type="InterPro" id="IPR000515">
    <property type="entry name" value="MetI-like"/>
</dbReference>
<dbReference type="GO" id="GO:0005886">
    <property type="term" value="C:plasma membrane"/>
    <property type="evidence" value="ECO:0007669"/>
    <property type="project" value="UniProtKB-SubCell"/>
</dbReference>
<evidence type="ECO:0000313" key="9">
    <source>
        <dbReference type="EMBL" id="KOA20221.1"/>
    </source>
</evidence>
<comment type="caution">
    <text evidence="9">The sequence shown here is derived from an EMBL/GenBank/DDBJ whole genome shotgun (WGS) entry which is preliminary data.</text>
</comment>
<protein>
    <submittedName>
        <fullName evidence="9">Dipeptide transport system permease protein DppB</fullName>
    </submittedName>
</protein>
<evidence type="ECO:0000256" key="7">
    <source>
        <dbReference type="RuleBase" id="RU363032"/>
    </source>
</evidence>
<reference evidence="10" key="1">
    <citation type="submission" date="2015-08" db="EMBL/GenBank/DDBJ databases">
        <title>Genome sequence of the strict anaerobe Clostridium homopropionicum LuHBu1 (DSM 5847T).</title>
        <authorList>
            <person name="Poehlein A."/>
            <person name="Beck M."/>
            <person name="Schiel-Bengelsdorf B."/>
            <person name="Bengelsdorf F.R."/>
            <person name="Daniel R."/>
            <person name="Duerre P."/>
        </authorList>
    </citation>
    <scope>NUCLEOTIDE SEQUENCE [LARGE SCALE GENOMIC DNA]</scope>
    <source>
        <strain evidence="10">DSM 5847</strain>
    </source>
</reference>
<keyword evidence="2 7" id="KW-0813">Transport</keyword>
<keyword evidence="5 7" id="KW-1133">Transmembrane helix</keyword>
<keyword evidence="3" id="KW-1003">Cell membrane</keyword>
<keyword evidence="4 7" id="KW-0812">Transmembrane</keyword>
<dbReference type="PANTHER" id="PTHR43163:SF6">
    <property type="entry name" value="DIPEPTIDE TRANSPORT SYSTEM PERMEASE PROTEIN DPPB-RELATED"/>
    <property type="match status" value="1"/>
</dbReference>
<proteinExistence type="inferred from homology"/>
<keyword evidence="10" id="KW-1185">Reference proteome</keyword>
<dbReference type="Gene3D" id="1.10.3720.10">
    <property type="entry name" value="MetI-like"/>
    <property type="match status" value="1"/>
</dbReference>
<dbReference type="AlphaFoldDB" id="A0A0L6ZB81"/>
<evidence type="ECO:0000256" key="2">
    <source>
        <dbReference type="ARBA" id="ARBA00022448"/>
    </source>
</evidence>
<dbReference type="PROSITE" id="PS50928">
    <property type="entry name" value="ABC_TM1"/>
    <property type="match status" value="1"/>
</dbReference>
<feature type="transmembrane region" description="Helical" evidence="7">
    <location>
        <begin position="9"/>
        <end position="30"/>
    </location>
</feature>
<dbReference type="SUPFAM" id="SSF161098">
    <property type="entry name" value="MetI-like"/>
    <property type="match status" value="1"/>
</dbReference>
<dbReference type="PANTHER" id="PTHR43163">
    <property type="entry name" value="DIPEPTIDE TRANSPORT SYSTEM PERMEASE PROTEIN DPPB-RELATED"/>
    <property type="match status" value="1"/>
</dbReference>
<comment type="similarity">
    <text evidence="7">Belongs to the binding-protein-dependent transport system permease family.</text>
</comment>
<organism evidence="9 10">
    <name type="scientific">Clostridium homopropionicum DSM 5847</name>
    <dbReference type="NCBI Taxonomy" id="1121318"/>
    <lineage>
        <taxon>Bacteria</taxon>
        <taxon>Bacillati</taxon>
        <taxon>Bacillota</taxon>
        <taxon>Clostridia</taxon>
        <taxon>Eubacteriales</taxon>
        <taxon>Clostridiaceae</taxon>
        <taxon>Clostridium</taxon>
    </lineage>
</organism>
<evidence type="ECO:0000256" key="1">
    <source>
        <dbReference type="ARBA" id="ARBA00004651"/>
    </source>
</evidence>
<dbReference type="Pfam" id="PF19300">
    <property type="entry name" value="BPD_transp_1_N"/>
    <property type="match status" value="1"/>
</dbReference>
<keyword evidence="6 7" id="KW-0472">Membrane</keyword>
<feature type="domain" description="ABC transmembrane type-1" evidence="8">
    <location>
        <begin position="93"/>
        <end position="294"/>
    </location>
</feature>
<dbReference type="EMBL" id="LHUR01000018">
    <property type="protein sequence ID" value="KOA20221.1"/>
    <property type="molecule type" value="Genomic_DNA"/>
</dbReference>
<feature type="transmembrane region" description="Helical" evidence="7">
    <location>
        <begin position="271"/>
        <end position="297"/>
    </location>
</feature>
<dbReference type="InterPro" id="IPR035906">
    <property type="entry name" value="MetI-like_sf"/>
</dbReference>
<dbReference type="Proteomes" id="UP000037043">
    <property type="component" value="Unassembled WGS sequence"/>
</dbReference>
<feature type="transmembrane region" description="Helical" evidence="7">
    <location>
        <begin position="225"/>
        <end position="251"/>
    </location>
</feature>
<evidence type="ECO:0000256" key="4">
    <source>
        <dbReference type="ARBA" id="ARBA00022692"/>
    </source>
</evidence>
<dbReference type="STRING" id="36844.SAMN04488501_11154"/>
<dbReference type="CDD" id="cd06261">
    <property type="entry name" value="TM_PBP2"/>
    <property type="match status" value="1"/>
</dbReference>
<gene>
    <name evidence="9" type="primary">dppB_2</name>
    <name evidence="9" type="ORF">CLHOM_14200</name>
</gene>
<feature type="transmembrane region" description="Helical" evidence="7">
    <location>
        <begin position="171"/>
        <end position="190"/>
    </location>
</feature>
<dbReference type="InterPro" id="IPR045621">
    <property type="entry name" value="BPD_transp_1_N"/>
</dbReference>
<evidence type="ECO:0000256" key="6">
    <source>
        <dbReference type="ARBA" id="ARBA00023136"/>
    </source>
</evidence>
<accession>A0A0L6ZB81</accession>
<evidence type="ECO:0000256" key="3">
    <source>
        <dbReference type="ARBA" id="ARBA00022475"/>
    </source>
</evidence>
<dbReference type="Pfam" id="PF00528">
    <property type="entry name" value="BPD_transp_1"/>
    <property type="match status" value="1"/>
</dbReference>
<dbReference type="RefSeq" id="WP_052220983.1">
    <property type="nucleotide sequence ID" value="NZ_LHUR01000018.1"/>
</dbReference>
<feature type="transmembrane region" description="Helical" evidence="7">
    <location>
        <begin position="128"/>
        <end position="151"/>
    </location>
</feature>
<evidence type="ECO:0000313" key="10">
    <source>
        <dbReference type="Proteomes" id="UP000037043"/>
    </source>
</evidence>
<sequence length="309" mass="33756">MLKYTLKRIVYALITIWVIATLTFGLMKALPGDPFHNPKMSPAVKEALQRKYALDKPLLEQYGIYIGNLVKGDLGTSIKYPGRSVNQIIKDGFPKSLAIGWRAMVFATFFGLILGIIAALNHEKVSDYLVIFIAIIGVSVPSIVMGPFLAYTFGVDLGWLPVTVDGTQKSLILPSITLGFATLAFIARLMRTTTLEVLGQDYIQTAKSKGLNKIQLVWKHVIRNAIMPVVTVVGPLFAGIITGSIVIEKVFAVAGLGDSFVSSILEQDYSMIMGITIFYAILIIISVLLVDIVYGFIDPRLRLSGKGGK</sequence>
<evidence type="ECO:0000256" key="5">
    <source>
        <dbReference type="ARBA" id="ARBA00022989"/>
    </source>
</evidence>